<protein>
    <submittedName>
        <fullName evidence="2">Uncharacterized protein</fullName>
    </submittedName>
</protein>
<dbReference type="InterPro" id="IPR032675">
    <property type="entry name" value="LRR_dom_sf"/>
</dbReference>
<dbReference type="Gene3D" id="3.80.10.10">
    <property type="entry name" value="Ribonuclease Inhibitor"/>
    <property type="match status" value="1"/>
</dbReference>
<evidence type="ECO:0000313" key="3">
    <source>
        <dbReference type="Proteomes" id="UP000436088"/>
    </source>
</evidence>
<organism evidence="2 3">
    <name type="scientific">Hibiscus syriacus</name>
    <name type="common">Rose of Sharon</name>
    <dbReference type="NCBI Taxonomy" id="106335"/>
    <lineage>
        <taxon>Eukaryota</taxon>
        <taxon>Viridiplantae</taxon>
        <taxon>Streptophyta</taxon>
        <taxon>Embryophyta</taxon>
        <taxon>Tracheophyta</taxon>
        <taxon>Spermatophyta</taxon>
        <taxon>Magnoliopsida</taxon>
        <taxon>eudicotyledons</taxon>
        <taxon>Gunneridae</taxon>
        <taxon>Pentapetalae</taxon>
        <taxon>rosids</taxon>
        <taxon>malvids</taxon>
        <taxon>Malvales</taxon>
        <taxon>Malvaceae</taxon>
        <taxon>Malvoideae</taxon>
        <taxon>Hibiscus</taxon>
    </lineage>
</organism>
<proteinExistence type="predicted"/>
<reference evidence="2" key="1">
    <citation type="submission" date="2019-09" db="EMBL/GenBank/DDBJ databases">
        <title>Draft genome information of white flower Hibiscus syriacus.</title>
        <authorList>
            <person name="Kim Y.-M."/>
        </authorList>
    </citation>
    <scope>NUCLEOTIDE SEQUENCE [LARGE SCALE GENOMIC DNA]</scope>
    <source>
        <strain evidence="2">YM2019G1</strain>
    </source>
</reference>
<gene>
    <name evidence="2" type="ORF">F3Y22_tig00113337pilonHSYRG00206</name>
</gene>
<name>A0A6A2Y303_HIBSY</name>
<dbReference type="Proteomes" id="UP000436088">
    <property type="component" value="Unassembled WGS sequence"/>
</dbReference>
<evidence type="ECO:0000256" key="1">
    <source>
        <dbReference type="SAM" id="MobiDB-lite"/>
    </source>
</evidence>
<keyword evidence="3" id="KW-1185">Reference proteome</keyword>
<dbReference type="EMBL" id="VEPZ02001705">
    <property type="protein sequence ID" value="KAE8662524.1"/>
    <property type="molecule type" value="Genomic_DNA"/>
</dbReference>
<feature type="region of interest" description="Disordered" evidence="1">
    <location>
        <begin position="1"/>
        <end position="36"/>
    </location>
</feature>
<comment type="caution">
    <text evidence="2">The sequence shown here is derived from an EMBL/GenBank/DDBJ whole genome shotgun (WGS) entry which is preliminary data.</text>
</comment>
<sequence>MGTRHGLPFPETESPFRTEDTIPCAEPIPSQHPVAGMHRPLNVDFMVGQRLRSLDNKLQGKVPMEFGNLEFVNEINLENNNLSGRVPFSAKVGEKLGLKRN</sequence>
<dbReference type="AlphaFoldDB" id="A0A6A2Y303"/>
<evidence type="ECO:0000313" key="2">
    <source>
        <dbReference type="EMBL" id="KAE8662524.1"/>
    </source>
</evidence>
<accession>A0A6A2Y303</accession>